<dbReference type="PROSITE" id="PS50001">
    <property type="entry name" value="SH2"/>
    <property type="match status" value="1"/>
</dbReference>
<dbReference type="FunFam" id="3.30.505.10:FF:000043">
    <property type="entry name" value="SH3 domain binding protein 2"/>
    <property type="match status" value="1"/>
</dbReference>
<gene>
    <name evidence="10" type="primary">SH3BP2</name>
</gene>
<keyword evidence="1" id="KW-0597">Phosphoprotein</keyword>
<accession>A0A8C0Q397</accession>
<reference evidence="10" key="1">
    <citation type="submission" date="2018-10" db="EMBL/GenBank/DDBJ databases">
        <title>De novo assembly of a Great Dane genome.</title>
        <authorList>
            <person name="Kidd J.M."/>
            <person name="Pendleton A.L."/>
            <person name="Shen F."/>
            <person name="Emery S."/>
        </authorList>
    </citation>
    <scope>NUCLEOTIDE SEQUENCE [LARGE SCALE GENOMIC DNA]</scope>
    <source>
        <strain evidence="10">Great Dane</strain>
    </source>
</reference>
<dbReference type="SMART" id="SM00252">
    <property type="entry name" value="SH2"/>
    <property type="match status" value="1"/>
</dbReference>
<evidence type="ECO:0000256" key="3">
    <source>
        <dbReference type="ARBA" id="ARBA00023036"/>
    </source>
</evidence>
<dbReference type="InterPro" id="IPR036860">
    <property type="entry name" value="SH2_dom_sf"/>
</dbReference>
<keyword evidence="3" id="KW-0729">SH3-binding</keyword>
<reference evidence="10" key="2">
    <citation type="submission" date="2025-08" db="UniProtKB">
        <authorList>
            <consortium name="Ensembl"/>
        </authorList>
    </citation>
    <scope>IDENTIFICATION</scope>
</reference>
<dbReference type="Pfam" id="PF00017">
    <property type="entry name" value="SH2"/>
    <property type="match status" value="1"/>
</dbReference>
<dbReference type="PANTHER" id="PTHR15126">
    <property type="entry name" value="SH3-BINDING"/>
    <property type="match status" value="1"/>
</dbReference>
<feature type="compositionally biased region" description="Low complexity" evidence="7">
    <location>
        <begin position="348"/>
        <end position="360"/>
    </location>
</feature>
<keyword evidence="2 6" id="KW-0727">SH2 domain</keyword>
<dbReference type="GO" id="GO:0007165">
    <property type="term" value="P:signal transduction"/>
    <property type="evidence" value="ECO:0007669"/>
    <property type="project" value="InterPro"/>
</dbReference>
<dbReference type="CDD" id="cd10359">
    <property type="entry name" value="SH2_SH3BP2"/>
    <property type="match status" value="1"/>
</dbReference>
<dbReference type="InterPro" id="IPR035848">
    <property type="entry name" value="SH3BP2"/>
</dbReference>
<dbReference type="CDD" id="cd13308">
    <property type="entry name" value="PH_3BP2"/>
    <property type="match status" value="1"/>
</dbReference>
<organism evidence="10 11">
    <name type="scientific">Canis lupus familiaris</name>
    <name type="common">Dog</name>
    <name type="synonym">Canis familiaris</name>
    <dbReference type="NCBI Taxonomy" id="9615"/>
    <lineage>
        <taxon>Eukaryota</taxon>
        <taxon>Metazoa</taxon>
        <taxon>Chordata</taxon>
        <taxon>Craniata</taxon>
        <taxon>Vertebrata</taxon>
        <taxon>Euteleostomi</taxon>
        <taxon>Mammalia</taxon>
        <taxon>Eutheria</taxon>
        <taxon>Laurasiatheria</taxon>
        <taxon>Carnivora</taxon>
        <taxon>Caniformia</taxon>
        <taxon>Canidae</taxon>
        <taxon>Canis</taxon>
    </lineage>
</organism>
<dbReference type="PANTHER" id="PTHR15126:SF4">
    <property type="entry name" value="SH3 DOMAIN-BINDING PROTEIN 2"/>
    <property type="match status" value="1"/>
</dbReference>
<evidence type="ECO:0000256" key="4">
    <source>
        <dbReference type="ARBA" id="ARBA00056733"/>
    </source>
</evidence>
<dbReference type="Gene3D" id="3.30.505.10">
    <property type="entry name" value="SH2 domain"/>
    <property type="match status" value="1"/>
</dbReference>
<feature type="compositionally biased region" description="Pro residues" evidence="7">
    <location>
        <begin position="234"/>
        <end position="245"/>
    </location>
</feature>
<dbReference type="Pfam" id="PF00169">
    <property type="entry name" value="PH"/>
    <property type="match status" value="1"/>
</dbReference>
<dbReference type="SMART" id="SM00233">
    <property type="entry name" value="PH"/>
    <property type="match status" value="1"/>
</dbReference>
<dbReference type="SUPFAM" id="SSF55550">
    <property type="entry name" value="SH2 domain"/>
    <property type="match status" value="1"/>
</dbReference>
<feature type="domain" description="SH2" evidence="8">
    <location>
        <begin position="490"/>
        <end position="588"/>
    </location>
</feature>
<evidence type="ECO:0000259" key="8">
    <source>
        <dbReference type="PROSITE" id="PS50001"/>
    </source>
</evidence>
<proteinExistence type="predicted"/>
<evidence type="ECO:0000256" key="6">
    <source>
        <dbReference type="PROSITE-ProRule" id="PRU00191"/>
    </source>
</evidence>
<feature type="compositionally biased region" description="Pro residues" evidence="7">
    <location>
        <begin position="265"/>
        <end position="274"/>
    </location>
</feature>
<dbReference type="InterPro" id="IPR000980">
    <property type="entry name" value="SH2"/>
</dbReference>
<dbReference type="GO" id="GO:0017124">
    <property type="term" value="F:SH3 domain binding"/>
    <property type="evidence" value="ECO:0007669"/>
    <property type="project" value="UniProtKB-KW"/>
</dbReference>
<feature type="region of interest" description="Disordered" evidence="7">
    <location>
        <begin position="218"/>
        <end position="486"/>
    </location>
</feature>
<name>A0A8C0Q397_CANLF</name>
<sequence>MASGLALSFLEPASLVKVYHFPGRGQAWLGGGAWGLVSLPRVAYIWPHSGLLGRGQHTSPALALQCSGVQGQEVCRKSPRASGSEWPLEWTLCPYYTAGPLRFVIIHKRCIYYFKSSTSASPQGAFSLSGYNRVMRAAEETTSNNVFPFKIVHISKKHRTWFFSASSEDERKSWMALLRKEIGHFHEKKELSLDTSFSDSSSDTDSFYGAVERPVDISLSSYPTDNEDTLTHPPAYPPPPVPTPRKPAFSDMPRAHSFASKGPSPLLPPPPPKRGLPDASLTSEDSKRDLLGLRRPEAGLRVSVAPRRMSDPPVGHLPPVPSLRKPPCFHESASPSSEPRVPGHGTGSVSSSASMATTSSRNCDKLKSFHLSPRGPPTPEPPPVPANKPRFLKMAEEAPSEEVVKPRLFVPSVAPRPPGLKLPTPEAIAKPAVLPRSEKPPLPYLQRSPPDGQSFRSFSFEKPRRPSKADNAGGEDSDEDYEKVPLPSSVFINTTESCEVERLFKATSPQGEPQDGLYCIRNSSTKSGKVLVVWDESSNKVRNYRIFEKDSKFYLEGEVLFVSVGSLVEHYHTHVLPSHQSLLLQRPYGYTRPR</sequence>
<evidence type="ECO:0000256" key="1">
    <source>
        <dbReference type="ARBA" id="ARBA00022553"/>
    </source>
</evidence>
<evidence type="ECO:0000259" key="9">
    <source>
        <dbReference type="PROSITE" id="PS50003"/>
    </source>
</evidence>
<feature type="compositionally biased region" description="Basic and acidic residues" evidence="7">
    <location>
        <begin position="284"/>
        <end position="298"/>
    </location>
</feature>
<dbReference type="OrthoDB" id="10254483at2759"/>
<feature type="compositionally biased region" description="Basic and acidic residues" evidence="7">
    <location>
        <begin position="459"/>
        <end position="468"/>
    </location>
</feature>
<evidence type="ECO:0000313" key="11">
    <source>
        <dbReference type="Proteomes" id="UP000694542"/>
    </source>
</evidence>
<evidence type="ECO:0000313" key="10">
    <source>
        <dbReference type="Ensembl" id="ENSCAFP00040007917.1"/>
    </source>
</evidence>
<dbReference type="InterPro" id="IPR011993">
    <property type="entry name" value="PH-like_dom_sf"/>
</dbReference>
<dbReference type="InterPro" id="IPR001849">
    <property type="entry name" value="PH_domain"/>
</dbReference>
<feature type="domain" description="PH" evidence="9">
    <location>
        <begin position="102"/>
        <end position="183"/>
    </location>
</feature>
<dbReference type="Proteomes" id="UP000694542">
    <property type="component" value="Chromosome 3"/>
</dbReference>
<evidence type="ECO:0000256" key="5">
    <source>
        <dbReference type="ARBA" id="ARBA00070257"/>
    </source>
</evidence>
<dbReference type="AlphaFoldDB" id="A0A8C0Q397"/>
<dbReference type="SUPFAM" id="SSF50729">
    <property type="entry name" value="PH domain-like"/>
    <property type="match status" value="1"/>
</dbReference>
<evidence type="ECO:0000256" key="7">
    <source>
        <dbReference type="SAM" id="MobiDB-lite"/>
    </source>
</evidence>
<dbReference type="Gene3D" id="2.30.29.30">
    <property type="entry name" value="Pleckstrin-homology domain (PH domain)/Phosphotyrosine-binding domain (PTB)"/>
    <property type="match status" value="1"/>
</dbReference>
<dbReference type="PROSITE" id="PS50003">
    <property type="entry name" value="PH_DOMAIN"/>
    <property type="match status" value="1"/>
</dbReference>
<dbReference type="Ensembl" id="ENSCAFT00040009114.1">
    <property type="protein sequence ID" value="ENSCAFP00040007917.1"/>
    <property type="gene ID" value="ENSCAFG00040004682.1"/>
</dbReference>
<feature type="compositionally biased region" description="Pro residues" evidence="7">
    <location>
        <begin position="374"/>
        <end position="386"/>
    </location>
</feature>
<evidence type="ECO:0000256" key="2">
    <source>
        <dbReference type="ARBA" id="ARBA00022999"/>
    </source>
</evidence>
<protein>
    <recommendedName>
        <fullName evidence="5">SH3 domain-binding protein 2</fullName>
    </recommendedName>
</protein>
<comment type="function">
    <text evidence="4">Binds differentially to the SH3 domains of certain proteins of signal transduction pathways. Binds to phosphatidylinositols; linking the hemopoietic tyrosine kinase fes to the cytoplasmic membrane in a phosphorylation dependent mechanism.</text>
</comment>
<dbReference type="InterPro" id="IPR035847">
    <property type="entry name" value="SH3BP2_SH2"/>
</dbReference>
<dbReference type="FunFam" id="2.30.29.30:FF:000147">
    <property type="entry name" value="SH3 domain-binding protein 2 isoform X2"/>
    <property type="match status" value="1"/>
</dbReference>